<proteinExistence type="predicted"/>
<accession>A0A3G8WHD7</accession>
<name>A0A3G8WHD7_9FLAO</name>
<protein>
    <submittedName>
        <fullName evidence="1">Sigma-70 family RNA polymerase sigma factor</fullName>
    </submittedName>
</protein>
<evidence type="ECO:0000313" key="2">
    <source>
        <dbReference type="Proteomes" id="UP000282297"/>
    </source>
</evidence>
<evidence type="ECO:0000313" key="1">
    <source>
        <dbReference type="EMBL" id="AZI20600.1"/>
    </source>
</evidence>
<dbReference type="EMBL" id="CP034171">
    <property type="protein sequence ID" value="AZI20600.1"/>
    <property type="molecule type" value="Genomic_DNA"/>
</dbReference>
<dbReference type="Proteomes" id="UP000282297">
    <property type="component" value="Chromosome"/>
</dbReference>
<dbReference type="RefSeq" id="WP_124784790.1">
    <property type="nucleotide sequence ID" value="NZ_CP034171.1"/>
</dbReference>
<organism evidence="1 2">
    <name type="scientific">Chryseobacterium taklimakanense</name>
    <dbReference type="NCBI Taxonomy" id="536441"/>
    <lineage>
        <taxon>Bacteria</taxon>
        <taxon>Pseudomonadati</taxon>
        <taxon>Bacteroidota</taxon>
        <taxon>Flavobacteriia</taxon>
        <taxon>Flavobacteriales</taxon>
        <taxon>Weeksellaceae</taxon>
        <taxon>Chryseobacterium group</taxon>
        <taxon>Chryseobacterium</taxon>
    </lineage>
</organism>
<reference evidence="2" key="1">
    <citation type="submission" date="2018-11" db="EMBL/GenBank/DDBJ databases">
        <title>Proposal to divide the Flavobacteriaceae and reorganize its genera based on Amino Acid Identity values calculated from whole genome sequences.</title>
        <authorList>
            <person name="Nicholson A.C."/>
            <person name="Gulvik C.A."/>
            <person name="Whitney A.M."/>
            <person name="Humrighouse B.W."/>
            <person name="Bell M."/>
            <person name="Holmes B."/>
            <person name="Steigerwalt A.B."/>
            <person name="Villarma A."/>
            <person name="Sheth M."/>
            <person name="Batra D."/>
            <person name="Pryor J."/>
            <person name="Bernardet J.-F."/>
            <person name="Hugo C."/>
            <person name="Kampfer P."/>
            <person name="Newman J.D."/>
            <person name="McQuiston J.R."/>
        </authorList>
    </citation>
    <scope>NUCLEOTIDE SEQUENCE [LARGE SCALE GENOMIC DNA]</scope>
    <source>
        <strain evidence="2">H4753</strain>
    </source>
</reference>
<gene>
    <name evidence="1" type="ORF">EIH08_07625</name>
</gene>
<dbReference type="AlphaFoldDB" id="A0A3G8WHD7"/>
<sequence length="159" mass="18693">MQTVINNTFFKLYENPLIFTFPHNVDNDKPFKAWLSVVAKNELKRLLQEYYQTSDLPETLNIESAIVSEDIPSEIFESVNIKVLNDALNTLSTRDKHILLTLYLYYEEGKNTPSNVVDLLCNMYETTKVNIRKIRERSEKKIINYFEKNTQIKPLKNVK</sequence>